<dbReference type="SMART" id="SM00421">
    <property type="entry name" value="HTH_LUXR"/>
    <property type="match status" value="1"/>
</dbReference>
<dbReference type="AlphaFoldDB" id="A0A919B5I7"/>
<dbReference type="InterPro" id="IPR041664">
    <property type="entry name" value="AAA_16"/>
</dbReference>
<protein>
    <submittedName>
        <fullName evidence="4">Transcriptional regulator</fullName>
    </submittedName>
</protein>
<dbReference type="CDD" id="cd06170">
    <property type="entry name" value="LuxR_C_like"/>
    <property type="match status" value="1"/>
</dbReference>
<dbReference type="InterPro" id="IPR036388">
    <property type="entry name" value="WH-like_DNA-bd_sf"/>
</dbReference>
<dbReference type="GO" id="GO:0005524">
    <property type="term" value="F:ATP binding"/>
    <property type="evidence" value="ECO:0007669"/>
    <property type="project" value="UniProtKB-KW"/>
</dbReference>
<dbReference type="InterPro" id="IPR027417">
    <property type="entry name" value="P-loop_NTPase"/>
</dbReference>
<keyword evidence="1" id="KW-0547">Nucleotide-binding</keyword>
<dbReference type="SUPFAM" id="SSF52540">
    <property type="entry name" value="P-loop containing nucleoside triphosphate hydrolases"/>
    <property type="match status" value="1"/>
</dbReference>
<evidence type="ECO:0000256" key="1">
    <source>
        <dbReference type="ARBA" id="ARBA00022741"/>
    </source>
</evidence>
<evidence type="ECO:0000259" key="3">
    <source>
        <dbReference type="PROSITE" id="PS50043"/>
    </source>
</evidence>
<dbReference type="InterPro" id="IPR000792">
    <property type="entry name" value="Tscrpt_reg_LuxR_C"/>
</dbReference>
<dbReference type="GO" id="GO:0003677">
    <property type="term" value="F:DNA binding"/>
    <property type="evidence" value="ECO:0007669"/>
    <property type="project" value="InterPro"/>
</dbReference>
<dbReference type="SUPFAM" id="SSF46894">
    <property type="entry name" value="C-terminal effector domain of the bipartite response regulators"/>
    <property type="match status" value="1"/>
</dbReference>
<organism evidence="4 5">
    <name type="scientific">Streptomyces mashuensis</name>
    <dbReference type="NCBI Taxonomy" id="33904"/>
    <lineage>
        <taxon>Bacteria</taxon>
        <taxon>Bacillati</taxon>
        <taxon>Actinomycetota</taxon>
        <taxon>Actinomycetes</taxon>
        <taxon>Kitasatosporales</taxon>
        <taxon>Streptomycetaceae</taxon>
        <taxon>Streptomyces</taxon>
    </lineage>
</organism>
<accession>A0A919B5I7</accession>
<dbReference type="RefSeq" id="WP_229891254.1">
    <property type="nucleotide sequence ID" value="NZ_BNBD01000008.1"/>
</dbReference>
<dbReference type="Gene3D" id="1.10.10.10">
    <property type="entry name" value="Winged helix-like DNA-binding domain superfamily/Winged helix DNA-binding domain"/>
    <property type="match status" value="1"/>
</dbReference>
<name>A0A919B5I7_9ACTN</name>
<dbReference type="PANTHER" id="PTHR16305">
    <property type="entry name" value="TESTICULAR SOLUBLE ADENYLYL CYCLASE"/>
    <property type="match status" value="1"/>
</dbReference>
<dbReference type="InterPro" id="IPR016032">
    <property type="entry name" value="Sig_transdc_resp-reg_C-effctor"/>
</dbReference>
<dbReference type="Proteomes" id="UP000638313">
    <property type="component" value="Unassembled WGS sequence"/>
</dbReference>
<dbReference type="PROSITE" id="PS50043">
    <property type="entry name" value="HTH_LUXR_2"/>
    <property type="match status" value="1"/>
</dbReference>
<dbReference type="PRINTS" id="PR00038">
    <property type="entry name" value="HTHLUXR"/>
</dbReference>
<proteinExistence type="predicted"/>
<dbReference type="PANTHER" id="PTHR16305:SF35">
    <property type="entry name" value="TRANSCRIPTIONAL ACTIVATOR DOMAIN"/>
    <property type="match status" value="1"/>
</dbReference>
<comment type="caution">
    <text evidence="4">The sequence shown here is derived from an EMBL/GenBank/DDBJ whole genome shotgun (WGS) entry which is preliminary data.</text>
</comment>
<dbReference type="GO" id="GO:0004016">
    <property type="term" value="F:adenylate cyclase activity"/>
    <property type="evidence" value="ECO:0007669"/>
    <property type="project" value="TreeGrafter"/>
</dbReference>
<keyword evidence="2" id="KW-0067">ATP-binding</keyword>
<reference evidence="4" key="2">
    <citation type="submission" date="2020-09" db="EMBL/GenBank/DDBJ databases">
        <authorList>
            <person name="Sun Q."/>
            <person name="Ohkuma M."/>
        </authorList>
    </citation>
    <scope>NUCLEOTIDE SEQUENCE</scope>
    <source>
        <strain evidence="4">JCM 4059</strain>
    </source>
</reference>
<dbReference type="EMBL" id="BNBD01000008">
    <property type="protein sequence ID" value="GHF55344.1"/>
    <property type="molecule type" value="Genomic_DNA"/>
</dbReference>
<sequence>MVLHGREAEEAAVAGLLARAWAGHGGALLLRGPAGIGKTELLDEAARRARTAGSDVRVLRATGTEAEAVLPFAALHLLLRPVLTAARLAALPAPQARALRGAFGLDEASPDDRFRTGLAVLTLLSDLAAEQPVLCLVDDVQWLDPSSAEALLFVARRLGDEPVALLLAARDGLPGAPAADPAPGLPDPLDLPGVPQVRPAALTPDAAGRLLDDRAPGLDPAVRTRLLDQSAGHPLSLVESVRALTADQRAGRAPLPCELPVPGRLLAAYRARIEDLPEARTALLVAAAAGGGHPGEIREAARALGAGDDALPAAERAGLVTLTSTAVHFRHPLVRAAAYQGADPRDRVAAHQALARVQEEAGGEPDRAAWHRAAAAPGPDEDVAARLEAAAESAWRRGAFAASAAAARRAAGLSPRPADRARRLLSAAQVAVTTGRVAEAGQLARQAAELTEDPGVRGLLAMVRAAVEDVGGHPRTAACLLLDHAEPLLEHDTPTAVSLLVLAARSAWSAGDAVLVHRVADVAGRVRPARRETTAPGAMAQLAAALRTAEETGGTAVPAPVPDGLAASLAALRAFVTDVLHHNPGSHLVRLLAADCAVLLGDDDAVLALATAEAARCRERSTVLSLPEVLHTLAQAHLTRGRPDAAAAIAAEAEATAGSLAGVAAATGPHPARRLTAVAARIAARTAALAGDDEGCRAALDRAAGVTGDPTGASGPATLALLDLGQGRHERALLRLEDARRAGAPAAAALLPATGDLVEAAVRAGVPERATAPLAAFTAWAGATGQPWAQAVALRCAALTGPGERAGERFAAALGHHRAAARPFEEARTQLLYGEWLRRARRRTEARPLLRHAHETFERLGAAPWAERARAELRAVGDTAPSAPAAPADPFAVLTAQERAVVRLAAAGTTNRDIAARLFLSPRTVEYHLYKAYPKLGIGSRRELATLKDQGTP</sequence>
<keyword evidence="5" id="KW-1185">Reference proteome</keyword>
<gene>
    <name evidence="4" type="ORF">GCM10010218_41040</name>
</gene>
<dbReference type="GO" id="GO:0005737">
    <property type="term" value="C:cytoplasm"/>
    <property type="evidence" value="ECO:0007669"/>
    <property type="project" value="TreeGrafter"/>
</dbReference>
<dbReference type="Pfam" id="PF00196">
    <property type="entry name" value="GerE"/>
    <property type="match status" value="1"/>
</dbReference>
<dbReference type="Pfam" id="PF13191">
    <property type="entry name" value="AAA_16"/>
    <property type="match status" value="1"/>
</dbReference>
<reference evidence="4" key="1">
    <citation type="journal article" date="2014" name="Int. J. Syst. Evol. Microbiol.">
        <title>Complete genome sequence of Corynebacterium casei LMG S-19264T (=DSM 44701T), isolated from a smear-ripened cheese.</title>
        <authorList>
            <consortium name="US DOE Joint Genome Institute (JGI-PGF)"/>
            <person name="Walter F."/>
            <person name="Albersmeier A."/>
            <person name="Kalinowski J."/>
            <person name="Ruckert C."/>
        </authorList>
    </citation>
    <scope>NUCLEOTIDE SEQUENCE</scope>
    <source>
        <strain evidence="4">JCM 4059</strain>
    </source>
</reference>
<evidence type="ECO:0000313" key="4">
    <source>
        <dbReference type="EMBL" id="GHF55344.1"/>
    </source>
</evidence>
<feature type="domain" description="HTH luxR-type" evidence="3">
    <location>
        <begin position="887"/>
        <end position="952"/>
    </location>
</feature>
<evidence type="ECO:0000313" key="5">
    <source>
        <dbReference type="Proteomes" id="UP000638313"/>
    </source>
</evidence>
<evidence type="ECO:0000256" key="2">
    <source>
        <dbReference type="ARBA" id="ARBA00022840"/>
    </source>
</evidence>
<dbReference type="GO" id="GO:0006355">
    <property type="term" value="P:regulation of DNA-templated transcription"/>
    <property type="evidence" value="ECO:0007669"/>
    <property type="project" value="InterPro"/>
</dbReference>